<organism evidence="6 7">
    <name type="scientific">Mesonia mobilis</name>
    <dbReference type="NCBI Taxonomy" id="369791"/>
    <lineage>
        <taxon>Bacteria</taxon>
        <taxon>Pseudomonadati</taxon>
        <taxon>Bacteroidota</taxon>
        <taxon>Flavobacteriia</taxon>
        <taxon>Flavobacteriales</taxon>
        <taxon>Flavobacteriaceae</taxon>
        <taxon>Mesonia</taxon>
    </lineage>
</organism>
<dbReference type="EMBL" id="BMWY01000005">
    <property type="protein sequence ID" value="GGZ58438.1"/>
    <property type="molecule type" value="Genomic_DNA"/>
</dbReference>
<dbReference type="Proteomes" id="UP000615593">
    <property type="component" value="Unassembled WGS sequence"/>
</dbReference>
<proteinExistence type="inferred from homology"/>
<dbReference type="InterPro" id="IPR007627">
    <property type="entry name" value="RNA_pol_sigma70_r2"/>
</dbReference>
<dbReference type="NCBIfam" id="TIGR02937">
    <property type="entry name" value="sigma70-ECF"/>
    <property type="match status" value="1"/>
</dbReference>
<evidence type="ECO:0000256" key="4">
    <source>
        <dbReference type="ARBA" id="ARBA00023163"/>
    </source>
</evidence>
<sequence length="282" mass="33490">MLLKFSNLLTISQFLKMSPMQTHFYTQLQLGSSEALAYWYDRYQQMLFYFGRRWLKDHFVVENLVQDCFIKLWQQRETLESTQHIFFFLRLVMKRGCISHFTQAQQQFNRSLHRLEQYENYNDYLLQDDRSMHEEHLAKHAAQQHAFEQVQQVLPLLSAERRRLIELCLRYGFRYLPIAQALGKGMTETANEVKRSIAELQRLLQQDPNLDLEAAPVTKSKPRELTPAQAKVFSLRCEEAYSFARIAKALDCSPQEAQQEFMKAYLLLQHTQHTQHTPSQKH</sequence>
<dbReference type="SUPFAM" id="SSF88659">
    <property type="entry name" value="Sigma3 and sigma4 domains of RNA polymerase sigma factors"/>
    <property type="match status" value="1"/>
</dbReference>
<evidence type="ECO:0000313" key="6">
    <source>
        <dbReference type="EMBL" id="GGZ58438.1"/>
    </source>
</evidence>
<dbReference type="Pfam" id="PF04542">
    <property type="entry name" value="Sigma70_r2"/>
    <property type="match status" value="1"/>
</dbReference>
<evidence type="ECO:0000259" key="5">
    <source>
        <dbReference type="Pfam" id="PF04542"/>
    </source>
</evidence>
<evidence type="ECO:0000256" key="2">
    <source>
        <dbReference type="ARBA" id="ARBA00023015"/>
    </source>
</evidence>
<comment type="similarity">
    <text evidence="1">Belongs to the sigma-70 factor family. ECF subfamily.</text>
</comment>
<gene>
    <name evidence="6" type="ORF">GCM10008088_20010</name>
</gene>
<reference evidence="7" key="1">
    <citation type="journal article" date="2019" name="Int. J. Syst. Evol. Microbiol.">
        <title>The Global Catalogue of Microorganisms (GCM) 10K type strain sequencing project: providing services to taxonomists for standard genome sequencing and annotation.</title>
        <authorList>
            <consortium name="The Broad Institute Genomics Platform"/>
            <consortium name="The Broad Institute Genome Sequencing Center for Infectious Disease"/>
            <person name="Wu L."/>
            <person name="Ma J."/>
        </authorList>
    </citation>
    <scope>NUCLEOTIDE SEQUENCE [LARGE SCALE GENOMIC DNA]</scope>
    <source>
        <strain evidence="7">KCTC 12708</strain>
    </source>
</reference>
<evidence type="ECO:0000256" key="3">
    <source>
        <dbReference type="ARBA" id="ARBA00023082"/>
    </source>
</evidence>
<dbReference type="PANTHER" id="PTHR43133:SF46">
    <property type="entry name" value="RNA POLYMERASE SIGMA-70 FACTOR ECF SUBFAMILY"/>
    <property type="match status" value="1"/>
</dbReference>
<dbReference type="InterPro" id="IPR039425">
    <property type="entry name" value="RNA_pol_sigma-70-like"/>
</dbReference>
<feature type="domain" description="RNA polymerase sigma-70 region 2" evidence="5">
    <location>
        <begin position="40"/>
        <end position="105"/>
    </location>
</feature>
<keyword evidence="3" id="KW-0731">Sigma factor</keyword>
<keyword evidence="2" id="KW-0805">Transcription regulation</keyword>
<dbReference type="InterPro" id="IPR013324">
    <property type="entry name" value="RNA_pol_sigma_r3/r4-like"/>
</dbReference>
<dbReference type="InterPro" id="IPR013325">
    <property type="entry name" value="RNA_pol_sigma_r2"/>
</dbReference>
<evidence type="ECO:0000313" key="7">
    <source>
        <dbReference type="Proteomes" id="UP000615593"/>
    </source>
</evidence>
<comment type="caution">
    <text evidence="6">The sequence shown here is derived from an EMBL/GenBank/DDBJ whole genome shotgun (WGS) entry which is preliminary data.</text>
</comment>
<dbReference type="SUPFAM" id="SSF88946">
    <property type="entry name" value="Sigma2 domain of RNA polymerase sigma factors"/>
    <property type="match status" value="1"/>
</dbReference>
<evidence type="ECO:0000256" key="1">
    <source>
        <dbReference type="ARBA" id="ARBA00010641"/>
    </source>
</evidence>
<keyword evidence="4" id="KW-0804">Transcription</keyword>
<dbReference type="Gene3D" id="1.10.1740.10">
    <property type="match status" value="1"/>
</dbReference>
<name>A0ABQ3BXF2_9FLAO</name>
<dbReference type="InterPro" id="IPR014284">
    <property type="entry name" value="RNA_pol_sigma-70_dom"/>
</dbReference>
<accession>A0ABQ3BXF2</accession>
<dbReference type="PANTHER" id="PTHR43133">
    <property type="entry name" value="RNA POLYMERASE ECF-TYPE SIGMA FACTO"/>
    <property type="match status" value="1"/>
</dbReference>
<protein>
    <recommendedName>
        <fullName evidence="5">RNA polymerase sigma-70 region 2 domain-containing protein</fullName>
    </recommendedName>
</protein>
<keyword evidence="7" id="KW-1185">Reference proteome</keyword>